<dbReference type="InterPro" id="IPR029052">
    <property type="entry name" value="Metallo-depent_PP-like"/>
</dbReference>
<evidence type="ECO:0000313" key="3">
    <source>
        <dbReference type="Proteomes" id="UP001208131"/>
    </source>
</evidence>
<evidence type="ECO:0000259" key="1">
    <source>
        <dbReference type="Pfam" id="PF00149"/>
    </source>
</evidence>
<comment type="caution">
    <text evidence="2">The sequence shown here is derived from an EMBL/GenBank/DDBJ whole genome shotgun (WGS) entry which is preliminary data.</text>
</comment>
<dbReference type="AlphaFoldDB" id="A0AAE3IHQ9"/>
<reference evidence="2 3" key="1">
    <citation type="journal article" date="2021" name="ISME Commun">
        <title>Automated analysis of genomic sequences facilitates high-throughput and comprehensive description of bacteria.</title>
        <authorList>
            <person name="Hitch T.C.A."/>
        </authorList>
    </citation>
    <scope>NUCLEOTIDE SEQUENCE [LARGE SCALE GENOMIC DNA]</scope>
    <source>
        <strain evidence="2 3">Sanger_31</strain>
    </source>
</reference>
<proteinExistence type="predicted"/>
<dbReference type="Pfam" id="PF00149">
    <property type="entry name" value="Metallophos"/>
    <property type="match status" value="1"/>
</dbReference>
<protein>
    <submittedName>
        <fullName evidence="2">Metallophosphoesterase</fullName>
    </submittedName>
</protein>
<gene>
    <name evidence="2" type="ORF">OCV57_09745</name>
</gene>
<dbReference type="InterPro" id="IPR004843">
    <property type="entry name" value="Calcineurin-like_PHP"/>
</dbReference>
<name>A0AAE3IHQ9_9FIRM</name>
<dbReference type="EMBL" id="JAOQJZ010000009">
    <property type="protein sequence ID" value="MCU6706204.1"/>
    <property type="molecule type" value="Genomic_DNA"/>
</dbReference>
<organism evidence="2 3">
    <name type="scientific">Hominimerdicola aceti</name>
    <dbReference type="NCBI Taxonomy" id="2981726"/>
    <lineage>
        <taxon>Bacteria</taxon>
        <taxon>Bacillati</taxon>
        <taxon>Bacillota</taxon>
        <taxon>Clostridia</taxon>
        <taxon>Eubacteriales</taxon>
        <taxon>Oscillospiraceae</taxon>
        <taxon>Hominimerdicola</taxon>
    </lineage>
</organism>
<dbReference type="Gene3D" id="3.60.21.10">
    <property type="match status" value="1"/>
</dbReference>
<dbReference type="RefSeq" id="WP_267301366.1">
    <property type="nucleotide sequence ID" value="NZ_JAOQJZ010000009.1"/>
</dbReference>
<accession>A0AAE3IHQ9</accession>
<feature type="domain" description="Calcineurin-like phosphoesterase" evidence="1">
    <location>
        <begin position="2"/>
        <end position="211"/>
    </location>
</feature>
<dbReference type="SUPFAM" id="SSF56300">
    <property type="entry name" value="Metallo-dependent phosphatases"/>
    <property type="match status" value="1"/>
</dbReference>
<sequence length="232" mass="27349">MILITGDIHGSHDISKLDNTKNPIFKKLTKEDYLIICGDFGLVWYNDMADTLWRTWLDEKPFTTLFVDGNHENFDLLYEFPEEEWHGGRVHKISDSILHLMRGQLFDLQGKSFFTMGGAESHDKAHRTLDRSIWLQELPSDEEYANALTTLEKCNYNVDYVITHCAPTDIQNEIAEVKQNFTYTDNRLTKFFSDIEPKLQYKRWFCGHYHRNYVSQINPNFEILFNKIVKLP</sequence>
<evidence type="ECO:0000313" key="2">
    <source>
        <dbReference type="EMBL" id="MCU6706204.1"/>
    </source>
</evidence>
<dbReference type="GO" id="GO:0016787">
    <property type="term" value="F:hydrolase activity"/>
    <property type="evidence" value="ECO:0007669"/>
    <property type="project" value="InterPro"/>
</dbReference>
<dbReference type="Proteomes" id="UP001208131">
    <property type="component" value="Unassembled WGS sequence"/>
</dbReference>
<keyword evidence="3" id="KW-1185">Reference proteome</keyword>